<keyword evidence="2" id="KW-0805">Transcription regulation</keyword>
<dbReference type="OrthoDB" id="9804958at2"/>
<accession>A0A2P7AR97</accession>
<feature type="domain" description="HTH lysR-type" evidence="5">
    <location>
        <begin position="9"/>
        <end position="66"/>
    </location>
</feature>
<keyword evidence="4" id="KW-0804">Transcription</keyword>
<keyword evidence="3" id="KW-0238">DNA-binding</keyword>
<gene>
    <name evidence="6" type="ORF">CU100_15520</name>
</gene>
<dbReference type="InterPro" id="IPR000847">
    <property type="entry name" value="LysR_HTH_N"/>
</dbReference>
<keyword evidence="7" id="KW-1185">Reference proteome</keyword>
<dbReference type="PANTHER" id="PTHR30537:SF74">
    <property type="entry name" value="HTH-TYPE TRANSCRIPTIONAL REGULATOR TRPI"/>
    <property type="match status" value="1"/>
</dbReference>
<name>A0A2P7AR97_9HYPH</name>
<dbReference type="InterPro" id="IPR036388">
    <property type="entry name" value="WH-like_DNA-bd_sf"/>
</dbReference>
<evidence type="ECO:0000256" key="2">
    <source>
        <dbReference type="ARBA" id="ARBA00023015"/>
    </source>
</evidence>
<dbReference type="Gene3D" id="1.10.10.10">
    <property type="entry name" value="Winged helix-like DNA-binding domain superfamily/Winged helix DNA-binding domain"/>
    <property type="match status" value="1"/>
</dbReference>
<comment type="caution">
    <text evidence="6">The sequence shown here is derived from an EMBL/GenBank/DDBJ whole genome shotgun (WGS) entry which is preliminary data.</text>
</comment>
<dbReference type="InterPro" id="IPR058163">
    <property type="entry name" value="LysR-type_TF_proteobact-type"/>
</dbReference>
<evidence type="ECO:0000256" key="1">
    <source>
        <dbReference type="ARBA" id="ARBA00009437"/>
    </source>
</evidence>
<dbReference type="RefSeq" id="WP_106717500.1">
    <property type="nucleotide sequence ID" value="NZ_JACHXT010000003.1"/>
</dbReference>
<dbReference type="EMBL" id="PGGN01000003">
    <property type="protein sequence ID" value="PSH56749.1"/>
    <property type="molecule type" value="Genomic_DNA"/>
</dbReference>
<protein>
    <submittedName>
        <fullName evidence="6">LysR family transcriptional regulator</fullName>
    </submittedName>
</protein>
<dbReference type="SUPFAM" id="SSF53850">
    <property type="entry name" value="Periplasmic binding protein-like II"/>
    <property type="match status" value="1"/>
</dbReference>
<reference evidence="7" key="1">
    <citation type="submission" date="2017-11" db="EMBL/GenBank/DDBJ databases">
        <authorList>
            <person name="Kuznetsova I."/>
            <person name="Sazanova A."/>
            <person name="Chirak E."/>
            <person name="Safronova V."/>
            <person name="Willems A."/>
        </authorList>
    </citation>
    <scope>NUCLEOTIDE SEQUENCE [LARGE SCALE GENOMIC DNA]</scope>
    <source>
        <strain evidence="7">PEPV15</strain>
    </source>
</reference>
<dbReference type="SUPFAM" id="SSF46785">
    <property type="entry name" value="Winged helix' DNA-binding domain"/>
    <property type="match status" value="1"/>
</dbReference>
<dbReference type="Proteomes" id="UP000241158">
    <property type="component" value="Unassembled WGS sequence"/>
</dbReference>
<dbReference type="PRINTS" id="PR00039">
    <property type="entry name" value="HTHLYSR"/>
</dbReference>
<dbReference type="GO" id="GO:0043565">
    <property type="term" value="F:sequence-specific DNA binding"/>
    <property type="evidence" value="ECO:0007669"/>
    <property type="project" value="TreeGrafter"/>
</dbReference>
<dbReference type="Gene3D" id="3.40.190.10">
    <property type="entry name" value="Periplasmic binding protein-like II"/>
    <property type="match status" value="2"/>
</dbReference>
<evidence type="ECO:0000313" key="7">
    <source>
        <dbReference type="Proteomes" id="UP000241158"/>
    </source>
</evidence>
<evidence type="ECO:0000313" key="6">
    <source>
        <dbReference type="EMBL" id="PSH56749.1"/>
    </source>
</evidence>
<proteinExistence type="inferred from homology"/>
<dbReference type="GO" id="GO:0006351">
    <property type="term" value="P:DNA-templated transcription"/>
    <property type="evidence" value="ECO:0007669"/>
    <property type="project" value="TreeGrafter"/>
</dbReference>
<dbReference type="InterPro" id="IPR036390">
    <property type="entry name" value="WH_DNA-bd_sf"/>
</dbReference>
<dbReference type="AlphaFoldDB" id="A0A2P7AR97"/>
<evidence type="ECO:0000259" key="5">
    <source>
        <dbReference type="PROSITE" id="PS50931"/>
    </source>
</evidence>
<dbReference type="InterPro" id="IPR005119">
    <property type="entry name" value="LysR_subst-bd"/>
</dbReference>
<dbReference type="Pfam" id="PF03466">
    <property type="entry name" value="LysR_substrate"/>
    <property type="match status" value="1"/>
</dbReference>
<evidence type="ECO:0000256" key="4">
    <source>
        <dbReference type="ARBA" id="ARBA00023163"/>
    </source>
</evidence>
<organism evidence="6 7">
    <name type="scientific">Phyllobacterium endophyticum</name>
    <dbReference type="NCBI Taxonomy" id="1149773"/>
    <lineage>
        <taxon>Bacteria</taxon>
        <taxon>Pseudomonadati</taxon>
        <taxon>Pseudomonadota</taxon>
        <taxon>Alphaproteobacteria</taxon>
        <taxon>Hyphomicrobiales</taxon>
        <taxon>Phyllobacteriaceae</taxon>
        <taxon>Phyllobacterium</taxon>
    </lineage>
</organism>
<evidence type="ECO:0000256" key="3">
    <source>
        <dbReference type="ARBA" id="ARBA00023125"/>
    </source>
</evidence>
<dbReference type="Pfam" id="PF00126">
    <property type="entry name" value="HTH_1"/>
    <property type="match status" value="1"/>
</dbReference>
<sequence>MTFLRRSLPSMNGLFTFEAAARWGSFSRAADELNVTPAAVSRMMSRLEQHLDTALFLRQPVGVTLTESGQLLFDAIARGFGGIESALREIEDRKTGMDTVSLSVSTGFTTHWMMPKMAEFKRQFPAVDLRFQLVMGALSGPVNDVDLGMRFVEGPDERHEAAFVMPEVLLPICSPDYLESHAMSGGGIGRVPDTTINLSDAQPNWSKLFTPANGSDTQNSMIFSDYAIVVQAALLGQGVALGWLNVVAHWLRTRALVPARDHLMVTGRRCHLVRLRDKPVRLIVGKVRDWMIAELTADVDAVNSLYPSLKLPVLGHSPILGGGK</sequence>
<comment type="similarity">
    <text evidence="1">Belongs to the LysR transcriptional regulatory family.</text>
</comment>
<dbReference type="PROSITE" id="PS50931">
    <property type="entry name" value="HTH_LYSR"/>
    <property type="match status" value="1"/>
</dbReference>
<dbReference type="PANTHER" id="PTHR30537">
    <property type="entry name" value="HTH-TYPE TRANSCRIPTIONAL REGULATOR"/>
    <property type="match status" value="1"/>
</dbReference>
<dbReference type="GO" id="GO:0003700">
    <property type="term" value="F:DNA-binding transcription factor activity"/>
    <property type="evidence" value="ECO:0007669"/>
    <property type="project" value="InterPro"/>
</dbReference>